<dbReference type="SUPFAM" id="SSF53067">
    <property type="entry name" value="Actin-like ATPase domain"/>
    <property type="match status" value="2"/>
</dbReference>
<keyword evidence="2" id="KW-1185">Reference proteome</keyword>
<dbReference type="PANTHER" id="PTHR14187">
    <property type="entry name" value="ALPHA KINASE/ELONGATION FACTOR 2 KINASE"/>
    <property type="match status" value="1"/>
</dbReference>
<sequence>MATSSGPRYLISIDYGTTFTGVAWVLTVASEPSTLQDVNVAKVWPVKIHPKVPSEFTYSASEGDHERWGFGLDHRSYVLRWTKMELVPPSRQTALESLKKTLEEAKLLGCLNNVLVNQIPLHLMRTAEEIVTEYLTKVAICVRRDIENKRDPTTLQEFPIDLIITHPAEWQPRARNSTFRAAHEAFRAIFSEMDRRPGNIMMTTEPEACAQYTMRVALDQGMTGLRLKECFVVVDAGGGTVDLASYRIDQLVPNFKMTKVTEVSGGFFGATRIDEYFVKRFLPERLSPSDYDALLAIGGNAERHGSGSHVVFTLGEQIMLGRFQRIKEAFAGPPPPGQEAEDDYIDLPEGIGSEDDPERGIEAGRLRLTYTDLVEIFRESVEGTLHLIHEQMVQMEVKRFRAGTIFLSGGFSRNQYLFNQITSLARRWRFNLVRGDESDEGSWTAVIKGAALIGLGVGCEVPQKCVPCPYNIGLLVSTPFKQFEHNQSQLYTDTFTNQTRAKGHIKWVIAKGDLITQQEGIEKSVKIFKKMTRNGNRAGSVTIVTASDRELGEEALRQDLSLDYDLSIIPPQDQPAIMRIVAGPNAATPFHKVEMELTIRLDQQNAHFELTCGKTVDFL</sequence>
<feature type="non-terminal residue" evidence="1">
    <location>
        <position position="1"/>
    </location>
</feature>
<evidence type="ECO:0000313" key="2">
    <source>
        <dbReference type="Proteomes" id="UP001283341"/>
    </source>
</evidence>
<organism evidence="1 2">
    <name type="scientific">Apodospora peruviana</name>
    <dbReference type="NCBI Taxonomy" id="516989"/>
    <lineage>
        <taxon>Eukaryota</taxon>
        <taxon>Fungi</taxon>
        <taxon>Dikarya</taxon>
        <taxon>Ascomycota</taxon>
        <taxon>Pezizomycotina</taxon>
        <taxon>Sordariomycetes</taxon>
        <taxon>Sordariomycetidae</taxon>
        <taxon>Sordariales</taxon>
        <taxon>Lasiosphaeriaceae</taxon>
        <taxon>Apodospora</taxon>
    </lineage>
</organism>
<dbReference type="Gene3D" id="3.90.640.10">
    <property type="entry name" value="Actin, Chain A, domain 4"/>
    <property type="match status" value="1"/>
</dbReference>
<dbReference type="Gene3D" id="3.30.420.40">
    <property type="match status" value="2"/>
</dbReference>
<dbReference type="CDD" id="cd10170">
    <property type="entry name" value="ASKHA_NBD_HSP70"/>
    <property type="match status" value="1"/>
</dbReference>
<proteinExistence type="predicted"/>
<gene>
    <name evidence="1" type="ORF">B0H66DRAFT_498128</name>
</gene>
<dbReference type="Proteomes" id="UP001283341">
    <property type="component" value="Unassembled WGS sequence"/>
</dbReference>
<reference evidence="1" key="1">
    <citation type="journal article" date="2023" name="Mol. Phylogenet. Evol.">
        <title>Genome-scale phylogeny and comparative genomics of the fungal order Sordariales.</title>
        <authorList>
            <person name="Hensen N."/>
            <person name="Bonometti L."/>
            <person name="Westerberg I."/>
            <person name="Brannstrom I.O."/>
            <person name="Guillou S."/>
            <person name="Cros-Aarteil S."/>
            <person name="Calhoun S."/>
            <person name="Haridas S."/>
            <person name="Kuo A."/>
            <person name="Mondo S."/>
            <person name="Pangilinan J."/>
            <person name="Riley R."/>
            <person name="LaButti K."/>
            <person name="Andreopoulos B."/>
            <person name="Lipzen A."/>
            <person name="Chen C."/>
            <person name="Yan M."/>
            <person name="Daum C."/>
            <person name="Ng V."/>
            <person name="Clum A."/>
            <person name="Steindorff A."/>
            <person name="Ohm R.A."/>
            <person name="Martin F."/>
            <person name="Silar P."/>
            <person name="Natvig D.O."/>
            <person name="Lalanne C."/>
            <person name="Gautier V."/>
            <person name="Ament-Velasquez S.L."/>
            <person name="Kruys A."/>
            <person name="Hutchinson M.I."/>
            <person name="Powell A.J."/>
            <person name="Barry K."/>
            <person name="Miller A.N."/>
            <person name="Grigoriev I.V."/>
            <person name="Debuchy R."/>
            <person name="Gladieux P."/>
            <person name="Hiltunen Thoren M."/>
            <person name="Johannesson H."/>
        </authorList>
    </citation>
    <scope>NUCLEOTIDE SEQUENCE</scope>
    <source>
        <strain evidence="1">CBS 118394</strain>
    </source>
</reference>
<dbReference type="PANTHER" id="PTHR14187:SF82">
    <property type="entry name" value="FAMILY CHAPERONE, PUTATIVE (AFU_ORTHOLOGUE AFUA_7G08575)-RELATED"/>
    <property type="match status" value="1"/>
</dbReference>
<dbReference type="InterPro" id="IPR043129">
    <property type="entry name" value="ATPase_NBD"/>
</dbReference>
<protein>
    <submittedName>
        <fullName evidence="1">Uncharacterized protein</fullName>
    </submittedName>
</protein>
<evidence type="ECO:0000313" key="1">
    <source>
        <dbReference type="EMBL" id="KAK3319151.1"/>
    </source>
</evidence>
<name>A0AAE0I630_9PEZI</name>
<reference evidence="1" key="2">
    <citation type="submission" date="2023-06" db="EMBL/GenBank/DDBJ databases">
        <authorList>
            <consortium name="Lawrence Berkeley National Laboratory"/>
            <person name="Haridas S."/>
            <person name="Hensen N."/>
            <person name="Bonometti L."/>
            <person name="Westerberg I."/>
            <person name="Brannstrom I.O."/>
            <person name="Guillou S."/>
            <person name="Cros-Aarteil S."/>
            <person name="Calhoun S."/>
            <person name="Kuo A."/>
            <person name="Mondo S."/>
            <person name="Pangilinan J."/>
            <person name="Riley R."/>
            <person name="Labutti K."/>
            <person name="Andreopoulos B."/>
            <person name="Lipzen A."/>
            <person name="Chen C."/>
            <person name="Yanf M."/>
            <person name="Daum C."/>
            <person name="Ng V."/>
            <person name="Clum A."/>
            <person name="Steindorff A."/>
            <person name="Ohm R."/>
            <person name="Martin F."/>
            <person name="Silar P."/>
            <person name="Natvig D."/>
            <person name="Lalanne C."/>
            <person name="Gautier V."/>
            <person name="Ament-Velasquez S.L."/>
            <person name="Kruys A."/>
            <person name="Hutchinson M.I."/>
            <person name="Powell A.J."/>
            <person name="Barry K."/>
            <person name="Miller A.N."/>
            <person name="Grigoriev I.V."/>
            <person name="Debuchy R."/>
            <person name="Gladieux P."/>
            <person name="Thoren M.H."/>
            <person name="Johannesson H."/>
        </authorList>
    </citation>
    <scope>NUCLEOTIDE SEQUENCE</scope>
    <source>
        <strain evidence="1">CBS 118394</strain>
    </source>
</reference>
<accession>A0AAE0I630</accession>
<dbReference type="AlphaFoldDB" id="A0AAE0I630"/>
<comment type="caution">
    <text evidence="1">The sequence shown here is derived from an EMBL/GenBank/DDBJ whole genome shotgun (WGS) entry which is preliminary data.</text>
</comment>
<dbReference type="EMBL" id="JAUEDM010000004">
    <property type="protein sequence ID" value="KAK3319151.1"/>
    <property type="molecule type" value="Genomic_DNA"/>
</dbReference>